<comment type="caution">
    <text evidence="2">The sequence shown here is derived from an EMBL/GenBank/DDBJ whole genome shotgun (WGS) entry which is preliminary data.</text>
</comment>
<dbReference type="Pfam" id="PF14223">
    <property type="entry name" value="Retrotran_gag_2"/>
    <property type="match status" value="1"/>
</dbReference>
<evidence type="ECO:0000256" key="1">
    <source>
        <dbReference type="SAM" id="MobiDB-lite"/>
    </source>
</evidence>
<sequence length="320" mass="35663">MGTLHKIEHRSKPFIPPKQVVMSANDNFSLHDDEELSLHDDASLDGSAPASNKGDAPAKPPQIITTNTLSNIKLPVLQKDDYDTWAMEMEHYLEYIDNEVWKVIQNGNSKKRVTKGKDGVYRVLPPTTQEEQFADEKERKARTLLLMAVPKDHLRRFHGMDDAKEIWAAIKTRFGGYDRFQKLLSQLDALGAGVFFCLDEDANHKFLRSLPPAWDSLAMTMRTKKNIDTLSIDDLYNNLSVFEQDIQKTSSSSPSSDNVAFLSQAKASSSKHKPSHSSGSYGSYTTSSSKATPTATPGLADEVIHSFLATNADDVDLISW</sequence>
<feature type="compositionally biased region" description="Low complexity" evidence="1">
    <location>
        <begin position="276"/>
        <end position="295"/>
    </location>
</feature>
<feature type="region of interest" description="Disordered" evidence="1">
    <location>
        <begin position="267"/>
        <end position="295"/>
    </location>
</feature>
<name>A0ABQ5HMP8_9ASTR</name>
<organism evidence="2 3">
    <name type="scientific">Tanacetum coccineum</name>
    <dbReference type="NCBI Taxonomy" id="301880"/>
    <lineage>
        <taxon>Eukaryota</taxon>
        <taxon>Viridiplantae</taxon>
        <taxon>Streptophyta</taxon>
        <taxon>Embryophyta</taxon>
        <taxon>Tracheophyta</taxon>
        <taxon>Spermatophyta</taxon>
        <taxon>Magnoliopsida</taxon>
        <taxon>eudicotyledons</taxon>
        <taxon>Gunneridae</taxon>
        <taxon>Pentapetalae</taxon>
        <taxon>asterids</taxon>
        <taxon>campanulids</taxon>
        <taxon>Asterales</taxon>
        <taxon>Asteraceae</taxon>
        <taxon>Asteroideae</taxon>
        <taxon>Anthemideae</taxon>
        <taxon>Anthemidinae</taxon>
        <taxon>Tanacetum</taxon>
    </lineage>
</organism>
<evidence type="ECO:0000313" key="3">
    <source>
        <dbReference type="Proteomes" id="UP001151760"/>
    </source>
</evidence>
<dbReference type="EMBL" id="BQNB010019790">
    <property type="protein sequence ID" value="GJT89080.1"/>
    <property type="molecule type" value="Genomic_DNA"/>
</dbReference>
<accession>A0ABQ5HMP8</accession>
<gene>
    <name evidence="2" type="ORF">Tco_1070797</name>
</gene>
<reference evidence="2" key="1">
    <citation type="journal article" date="2022" name="Int. J. Mol. Sci.">
        <title>Draft Genome of Tanacetum Coccineum: Genomic Comparison of Closely Related Tanacetum-Family Plants.</title>
        <authorList>
            <person name="Yamashiro T."/>
            <person name="Shiraishi A."/>
            <person name="Nakayama K."/>
            <person name="Satake H."/>
        </authorList>
    </citation>
    <scope>NUCLEOTIDE SEQUENCE</scope>
</reference>
<proteinExistence type="predicted"/>
<dbReference type="PANTHER" id="PTHR35317">
    <property type="entry name" value="OS04G0629600 PROTEIN"/>
    <property type="match status" value="1"/>
</dbReference>
<dbReference type="PANTHER" id="PTHR35317:SF23">
    <property type="entry name" value="OS04G0629600 PROTEIN"/>
    <property type="match status" value="1"/>
</dbReference>
<keyword evidence="3" id="KW-1185">Reference proteome</keyword>
<evidence type="ECO:0000313" key="2">
    <source>
        <dbReference type="EMBL" id="GJT89080.1"/>
    </source>
</evidence>
<protein>
    <submittedName>
        <fullName evidence="2">Uncharacterized protein</fullName>
    </submittedName>
</protein>
<feature type="region of interest" description="Disordered" evidence="1">
    <location>
        <begin position="40"/>
        <end position="61"/>
    </location>
</feature>
<dbReference type="Proteomes" id="UP001151760">
    <property type="component" value="Unassembled WGS sequence"/>
</dbReference>
<reference evidence="2" key="2">
    <citation type="submission" date="2022-01" db="EMBL/GenBank/DDBJ databases">
        <authorList>
            <person name="Yamashiro T."/>
            <person name="Shiraishi A."/>
            <person name="Satake H."/>
            <person name="Nakayama K."/>
        </authorList>
    </citation>
    <scope>NUCLEOTIDE SEQUENCE</scope>
</reference>